<gene>
    <name evidence="1" type="ORF">LCPAC403_04160</name>
</gene>
<accession>A0A481ZD93</accession>
<sequence>MDESSFSKTTFLWLSRWLSGGKEIESLPNDVKDELICLNLLEGDYDIKLFRGLLDDSLEAEGKDVYVVFNDFPSSWTYSNEIAGYFSNIVISTKVNSIADILIDTTRLDMKKFGGVPDEVEVILLPGRYLTNLSLDQLEKIEKYKEGKIYNLDMNNF</sequence>
<evidence type="ECO:0000313" key="1">
    <source>
        <dbReference type="EMBL" id="QBK93282.1"/>
    </source>
</evidence>
<protein>
    <submittedName>
        <fullName evidence="1">Uncharacterized protein</fullName>
    </submittedName>
</protein>
<dbReference type="EMBL" id="MK500593">
    <property type="protein sequence ID" value="QBK93282.1"/>
    <property type="molecule type" value="Genomic_DNA"/>
</dbReference>
<reference evidence="1" key="1">
    <citation type="journal article" date="2019" name="MBio">
        <title>Virus Genomes from Deep Sea Sediments Expand the Ocean Megavirome and Support Independent Origins of Viral Gigantism.</title>
        <authorList>
            <person name="Backstrom D."/>
            <person name="Yutin N."/>
            <person name="Jorgensen S.L."/>
            <person name="Dharamshi J."/>
            <person name="Homa F."/>
            <person name="Zaremba-Niedwiedzka K."/>
            <person name="Spang A."/>
            <person name="Wolf Y.I."/>
            <person name="Koonin E.V."/>
            <person name="Ettema T.J."/>
        </authorList>
    </citation>
    <scope>NUCLEOTIDE SEQUENCE</scope>
</reference>
<organism evidence="1">
    <name type="scientific">Pithovirus LCPAC403</name>
    <dbReference type="NCBI Taxonomy" id="2506596"/>
    <lineage>
        <taxon>Viruses</taxon>
        <taxon>Pithoviruses</taxon>
    </lineage>
</organism>
<name>A0A481ZD93_9VIRU</name>
<proteinExistence type="predicted"/>